<organism evidence="2 3">
    <name type="scientific">Actinomadura yumaensis</name>
    <dbReference type="NCBI Taxonomy" id="111807"/>
    <lineage>
        <taxon>Bacteria</taxon>
        <taxon>Bacillati</taxon>
        <taxon>Actinomycetota</taxon>
        <taxon>Actinomycetes</taxon>
        <taxon>Streptosporangiales</taxon>
        <taxon>Thermomonosporaceae</taxon>
        <taxon>Actinomadura</taxon>
    </lineage>
</organism>
<name>A0ABW2CRU9_9ACTN</name>
<protein>
    <recommendedName>
        <fullName evidence="4">DUF305 domain-containing protein</fullName>
    </recommendedName>
</protein>
<evidence type="ECO:0000313" key="3">
    <source>
        <dbReference type="Proteomes" id="UP001596380"/>
    </source>
</evidence>
<feature type="region of interest" description="Disordered" evidence="1">
    <location>
        <begin position="162"/>
        <end position="196"/>
    </location>
</feature>
<comment type="caution">
    <text evidence="2">The sequence shown here is derived from an EMBL/GenBank/DDBJ whole genome shotgun (WGS) entry which is preliminary data.</text>
</comment>
<evidence type="ECO:0000313" key="2">
    <source>
        <dbReference type="EMBL" id="MFC6884524.1"/>
    </source>
</evidence>
<dbReference type="Proteomes" id="UP001596380">
    <property type="component" value="Unassembled WGS sequence"/>
</dbReference>
<proteinExistence type="predicted"/>
<feature type="compositionally biased region" description="Basic and acidic residues" evidence="1">
    <location>
        <begin position="184"/>
        <end position="196"/>
    </location>
</feature>
<dbReference type="RefSeq" id="WP_206681098.1">
    <property type="nucleotide sequence ID" value="NZ_JBHSXE010000001.1"/>
</dbReference>
<evidence type="ECO:0008006" key="4">
    <source>
        <dbReference type="Google" id="ProtNLM"/>
    </source>
</evidence>
<gene>
    <name evidence="2" type="ORF">ACFQKB_32520</name>
</gene>
<sequence>MPRTVADPDLLGVYLNDHLAGATGGLELARRTAGSHRGGETGAALKRIADEIREDREALLAIMVKLGVPVRRYKVYAAWAAEKAGRLKLNGRLASPSPLSGLVELEMLRLGTEGKAAGWSTLRELADADARLDARRLDELIARARAQSRTLEELRVKAAAGAFTTSGPSARDPEKQRAPGKQAAPEKRRDPRAPAK</sequence>
<evidence type="ECO:0000256" key="1">
    <source>
        <dbReference type="SAM" id="MobiDB-lite"/>
    </source>
</evidence>
<dbReference type="EMBL" id="JBHSXS010000028">
    <property type="protein sequence ID" value="MFC6884524.1"/>
    <property type="molecule type" value="Genomic_DNA"/>
</dbReference>
<keyword evidence="3" id="KW-1185">Reference proteome</keyword>
<accession>A0ABW2CRU9</accession>
<reference evidence="3" key="1">
    <citation type="journal article" date="2019" name="Int. J. Syst. Evol. Microbiol.">
        <title>The Global Catalogue of Microorganisms (GCM) 10K type strain sequencing project: providing services to taxonomists for standard genome sequencing and annotation.</title>
        <authorList>
            <consortium name="The Broad Institute Genomics Platform"/>
            <consortium name="The Broad Institute Genome Sequencing Center for Infectious Disease"/>
            <person name="Wu L."/>
            <person name="Ma J."/>
        </authorList>
    </citation>
    <scope>NUCLEOTIDE SEQUENCE [LARGE SCALE GENOMIC DNA]</scope>
    <source>
        <strain evidence="3">JCM 3369</strain>
    </source>
</reference>